<organism evidence="1 2">
    <name type="scientific">Deefgea piscis</name>
    <dbReference type="NCBI Taxonomy" id="2739061"/>
    <lineage>
        <taxon>Bacteria</taxon>
        <taxon>Pseudomonadati</taxon>
        <taxon>Pseudomonadota</taxon>
        <taxon>Betaproteobacteria</taxon>
        <taxon>Neisseriales</taxon>
        <taxon>Chitinibacteraceae</taxon>
        <taxon>Deefgea</taxon>
    </lineage>
</organism>
<accession>A0A6M8SW84</accession>
<evidence type="ECO:0000313" key="2">
    <source>
        <dbReference type="Proteomes" id="UP000504844"/>
    </source>
</evidence>
<reference evidence="1 2" key="1">
    <citation type="submission" date="2020-05" db="EMBL/GenBank/DDBJ databases">
        <title>Complete genome sequence of Deefgea sp. D17.</title>
        <authorList>
            <person name="Bae J.-W."/>
            <person name="Han J.E."/>
        </authorList>
    </citation>
    <scope>NUCLEOTIDE SEQUENCE [LARGE SCALE GENOMIC DNA]</scope>
    <source>
        <strain evidence="1 2">D17</strain>
        <plasmid evidence="1 2">unnamed2</plasmid>
    </source>
</reference>
<dbReference type="Proteomes" id="UP000504844">
    <property type="component" value="Plasmid unnamed2"/>
</dbReference>
<sequence length="319" mass="35793">MHKYAAFKKGILPLANHTFGDGANKMEITSKSKYKDNITETNSQIKRESSENRPNITTLNNIKNKDSSIVSISGNALMISRLFDGKSNTPIASGKTGTALINSGVSNVNYLNSDDRELLAEMYQFANNNGVDLQNVDAIAQTLGSYRRFDDGRNLYNFNNGHNMDTNGNVLSVNFSEKDSKTASRIINGEAINTTRIDHGFLKFILDPGYGALMNTTDLEFLEQMTTKFSEKGTNITKIDEKFSKFSPTPREKITYTRTGEKIDILNNDDINNIVNKSTLEKISENSKKTLIRELMHGKTNEKTQQINIFDLLKNFTKK</sequence>
<keyword evidence="1" id="KW-0614">Plasmid</keyword>
<dbReference type="AlphaFoldDB" id="A0A6M8SW84"/>
<name>A0A6M8SW84_9NEIS</name>
<protein>
    <submittedName>
        <fullName evidence="1">Uncharacterized protein</fullName>
    </submittedName>
</protein>
<dbReference type="KEGG" id="dee:HQN60_15895"/>
<dbReference type="RefSeq" id="WP_173534809.1">
    <property type="nucleotide sequence ID" value="NZ_CP054145.1"/>
</dbReference>
<evidence type="ECO:0000313" key="1">
    <source>
        <dbReference type="EMBL" id="QKJ68308.1"/>
    </source>
</evidence>
<proteinExistence type="predicted"/>
<keyword evidence="2" id="KW-1185">Reference proteome</keyword>
<geneLocation type="plasmid" evidence="1 2">
    <name>unnamed2</name>
</geneLocation>
<dbReference type="EMBL" id="CP054145">
    <property type="protein sequence ID" value="QKJ68308.1"/>
    <property type="molecule type" value="Genomic_DNA"/>
</dbReference>
<gene>
    <name evidence="1" type="ORF">HQN60_15895</name>
</gene>